<evidence type="ECO:0000256" key="6">
    <source>
        <dbReference type="ARBA" id="ARBA00022967"/>
    </source>
</evidence>
<dbReference type="PANTHER" id="PTHR42794">
    <property type="entry name" value="HEMIN IMPORT ATP-BINDING PROTEIN HMUV"/>
    <property type="match status" value="1"/>
</dbReference>
<keyword evidence="3" id="KW-1003">Cell membrane</keyword>
<accession>A0A8I1MTV1</accession>
<keyword evidence="4" id="KW-0547">Nucleotide-binding</keyword>
<comment type="caution">
    <text evidence="9">The sequence shown here is derived from an EMBL/GenBank/DDBJ whole genome shotgun (WGS) entry which is preliminary data.</text>
</comment>
<evidence type="ECO:0000256" key="2">
    <source>
        <dbReference type="ARBA" id="ARBA00022448"/>
    </source>
</evidence>
<dbReference type="AlphaFoldDB" id="A0A8I1MTV1"/>
<keyword evidence="5 9" id="KW-0067">ATP-binding</keyword>
<protein>
    <submittedName>
        <fullName evidence="9">ABC transporter ATP-binding protein</fullName>
    </submittedName>
</protein>
<evidence type="ECO:0000256" key="7">
    <source>
        <dbReference type="ARBA" id="ARBA00037066"/>
    </source>
</evidence>
<evidence type="ECO:0000256" key="3">
    <source>
        <dbReference type="ARBA" id="ARBA00022475"/>
    </source>
</evidence>
<dbReference type="CDD" id="cd03214">
    <property type="entry name" value="ABC_Iron-Siderophores_B12_Hemin"/>
    <property type="match status" value="1"/>
</dbReference>
<dbReference type="Proteomes" id="UP000664800">
    <property type="component" value="Unassembled WGS sequence"/>
</dbReference>
<keyword evidence="3" id="KW-0472">Membrane</keyword>
<proteinExistence type="inferred from homology"/>
<dbReference type="Gene3D" id="3.40.50.300">
    <property type="entry name" value="P-loop containing nucleotide triphosphate hydrolases"/>
    <property type="match status" value="1"/>
</dbReference>
<dbReference type="RefSeq" id="WP_276728721.1">
    <property type="nucleotide sequence ID" value="NZ_JAFKMR010000013.1"/>
</dbReference>
<dbReference type="Pfam" id="PF00005">
    <property type="entry name" value="ABC_tran"/>
    <property type="match status" value="1"/>
</dbReference>
<comment type="similarity">
    <text evidence="1">Belongs to the ABC transporter superfamily.</text>
</comment>
<dbReference type="FunFam" id="3.40.50.300:FF:000134">
    <property type="entry name" value="Iron-enterobactin ABC transporter ATP-binding protein"/>
    <property type="match status" value="1"/>
</dbReference>
<dbReference type="GO" id="GO:0005524">
    <property type="term" value="F:ATP binding"/>
    <property type="evidence" value="ECO:0007669"/>
    <property type="project" value="UniProtKB-KW"/>
</dbReference>
<organism evidence="9 10">
    <name type="scientific">Thiomonas arsenitoxydans (strain DSM 22701 / CIP 110005 / 3As)</name>
    <dbReference type="NCBI Taxonomy" id="426114"/>
    <lineage>
        <taxon>Bacteria</taxon>
        <taxon>Pseudomonadati</taxon>
        <taxon>Pseudomonadota</taxon>
        <taxon>Betaproteobacteria</taxon>
        <taxon>Burkholderiales</taxon>
        <taxon>Thiomonas</taxon>
    </lineage>
</organism>
<evidence type="ECO:0000256" key="4">
    <source>
        <dbReference type="ARBA" id="ARBA00022741"/>
    </source>
</evidence>
<dbReference type="InterPro" id="IPR003439">
    <property type="entry name" value="ABC_transporter-like_ATP-bd"/>
</dbReference>
<evidence type="ECO:0000256" key="1">
    <source>
        <dbReference type="ARBA" id="ARBA00005417"/>
    </source>
</evidence>
<dbReference type="SMART" id="SM00382">
    <property type="entry name" value="AAA"/>
    <property type="match status" value="1"/>
</dbReference>
<name>A0A8I1MTV1_THIA3</name>
<dbReference type="SUPFAM" id="SSF52540">
    <property type="entry name" value="P-loop containing nucleoside triphosphate hydrolases"/>
    <property type="match status" value="1"/>
</dbReference>
<evidence type="ECO:0000313" key="9">
    <source>
        <dbReference type="EMBL" id="MBN8743666.1"/>
    </source>
</evidence>
<dbReference type="EMBL" id="JAFKMR010000013">
    <property type="protein sequence ID" value="MBN8743666.1"/>
    <property type="molecule type" value="Genomic_DNA"/>
</dbReference>
<dbReference type="InterPro" id="IPR003593">
    <property type="entry name" value="AAA+_ATPase"/>
</dbReference>
<gene>
    <name evidence="9" type="ORF">J0I24_05095</name>
</gene>
<sequence length="257" mass="27915">MIDAQQLHIRYGQEEIVKGVQLRLAPGETLALLGPNGCGKTTLLKALCAIHAPHAGSVQVDGQDLFTLSAPERARRIAYVPQQHRLVFAYSVIDVVMMGRLASRGLIARPAADDFAAVHAILHRLGLQALATRSYAALSGGQRQQVLIARALAQDAPYLLLDEPASSLDFGNQLRLLELLAQLRDDGRAVLFTTHHPDHAFVVASRVILMQAGRFIAQGSPAQCIDREQLGRLYGLAPDHLERTLLAPHWSTHGAMG</sequence>
<evidence type="ECO:0000259" key="8">
    <source>
        <dbReference type="PROSITE" id="PS50893"/>
    </source>
</evidence>
<evidence type="ECO:0000313" key="10">
    <source>
        <dbReference type="Proteomes" id="UP000664800"/>
    </source>
</evidence>
<dbReference type="PROSITE" id="PS50893">
    <property type="entry name" value="ABC_TRANSPORTER_2"/>
    <property type="match status" value="1"/>
</dbReference>
<keyword evidence="6" id="KW-1278">Translocase</keyword>
<dbReference type="InterPro" id="IPR027417">
    <property type="entry name" value="P-loop_NTPase"/>
</dbReference>
<comment type="function">
    <text evidence="7">Part of the ABC transporter complex HmuTUV involved in hemin import. Responsible for energy coupling to the transport system.</text>
</comment>
<reference evidence="9" key="1">
    <citation type="submission" date="2021-02" db="EMBL/GenBank/DDBJ databases">
        <title>Thiocyanate and organic carbon inputs drive convergent selection for specific autotrophic Afipia and Thiobacillus strains within complex microbiomes.</title>
        <authorList>
            <person name="Huddy R.J."/>
            <person name="Sachdeva R."/>
            <person name="Kadzinga F."/>
            <person name="Kantor R.S."/>
            <person name="Harrison S.T.L."/>
            <person name="Banfield J.F."/>
        </authorList>
    </citation>
    <scope>NUCLEOTIDE SEQUENCE</scope>
    <source>
        <strain evidence="9">SCN18_13_7_16_R3_B_64_19</strain>
    </source>
</reference>
<feature type="domain" description="ABC transporter" evidence="8">
    <location>
        <begin position="2"/>
        <end position="237"/>
    </location>
</feature>
<keyword evidence="2" id="KW-0813">Transport</keyword>
<dbReference type="GO" id="GO:0016887">
    <property type="term" value="F:ATP hydrolysis activity"/>
    <property type="evidence" value="ECO:0007669"/>
    <property type="project" value="InterPro"/>
</dbReference>
<evidence type="ECO:0000256" key="5">
    <source>
        <dbReference type="ARBA" id="ARBA00022840"/>
    </source>
</evidence>
<dbReference type="PANTHER" id="PTHR42794:SF1">
    <property type="entry name" value="HEMIN IMPORT ATP-BINDING PROTEIN HMUV"/>
    <property type="match status" value="1"/>
</dbReference>